<comment type="caution">
    <text evidence="7">The sequence shown here is derived from an EMBL/GenBank/DDBJ whole genome shotgun (WGS) entry which is preliminary data.</text>
</comment>
<dbReference type="InterPro" id="IPR050301">
    <property type="entry name" value="NTE"/>
</dbReference>
<gene>
    <name evidence="7" type="ORF">GL279_01045</name>
</gene>
<dbReference type="Pfam" id="PF12536">
    <property type="entry name" value="DUF3734"/>
    <property type="match status" value="1"/>
</dbReference>
<keyword evidence="1 4" id="KW-0378">Hydrolase</keyword>
<keyword evidence="8" id="KW-1185">Reference proteome</keyword>
<accession>A0A844H1Q2</accession>
<dbReference type="InterPro" id="IPR016035">
    <property type="entry name" value="Acyl_Trfase/lysoPLipase"/>
</dbReference>
<dbReference type="InterPro" id="IPR002641">
    <property type="entry name" value="PNPLA_dom"/>
</dbReference>
<keyword evidence="3 4" id="KW-0443">Lipid metabolism</keyword>
<organism evidence="7 8">
    <name type="scientific">Paracoccus limosus</name>
    <dbReference type="NCBI Taxonomy" id="913252"/>
    <lineage>
        <taxon>Bacteria</taxon>
        <taxon>Pseudomonadati</taxon>
        <taxon>Pseudomonadota</taxon>
        <taxon>Alphaproteobacteria</taxon>
        <taxon>Rhodobacterales</taxon>
        <taxon>Paracoccaceae</taxon>
        <taxon>Paracoccus</taxon>
    </lineage>
</organism>
<dbReference type="RefSeq" id="WP_155062739.1">
    <property type="nucleotide sequence ID" value="NZ_WMIF01000001.1"/>
</dbReference>
<evidence type="ECO:0000256" key="1">
    <source>
        <dbReference type="ARBA" id="ARBA00022801"/>
    </source>
</evidence>
<dbReference type="OrthoDB" id="5290098at2"/>
<dbReference type="GO" id="GO:0016042">
    <property type="term" value="P:lipid catabolic process"/>
    <property type="evidence" value="ECO:0007669"/>
    <property type="project" value="UniProtKB-UniRule"/>
</dbReference>
<feature type="active site" description="Proton acceptor" evidence="4">
    <location>
        <position position="242"/>
    </location>
</feature>
<evidence type="ECO:0000256" key="5">
    <source>
        <dbReference type="SAM" id="MobiDB-lite"/>
    </source>
</evidence>
<evidence type="ECO:0000256" key="3">
    <source>
        <dbReference type="ARBA" id="ARBA00023098"/>
    </source>
</evidence>
<dbReference type="InterPro" id="IPR021095">
    <property type="entry name" value="DUF3734"/>
</dbReference>
<dbReference type="EMBL" id="WMIF01000001">
    <property type="protein sequence ID" value="MTH33181.1"/>
    <property type="molecule type" value="Genomic_DNA"/>
</dbReference>
<keyword evidence="2 4" id="KW-0442">Lipid degradation</keyword>
<sequence>MDATATPATQRKPARRTVAAPLVPDEQRSDAIGEPPEIRDLLADYASVALVLQGGGALGAYQAGVFQALDEAGIDPVWLSGVSIGAINAAIIAGNHRGDRLDRLRDFWETVSKRKVWHWNPEGDWMRRLRNHTSSSMTMMHGLSGFFQPRPVNPWLRLPGASGATSFYDTSMLEGTLNRLVNWDVLNDPQRRLSVGAVNVRTGNFRYFDSQIERIGPQHIMASGALPPAFPAVHIENEYYWDGGIVSNTPLQYLLEQEEMHDTLVFQVDLFSARGILPRDMGDVMARHKDIMYSSRTRNNTDTFRRLHNLRLWLHKALQKVPAERLTDEDRAFLTSMEEDVPQINIVHLIYQQKIYESDAKDYEFSGTSMREHWESGYQDTRKTLRHRKWLVKPPESIGMTVHDVHRDDPT</sequence>
<feature type="domain" description="PNPLA" evidence="6">
    <location>
        <begin position="50"/>
        <end position="255"/>
    </location>
</feature>
<evidence type="ECO:0000256" key="2">
    <source>
        <dbReference type="ARBA" id="ARBA00022963"/>
    </source>
</evidence>
<dbReference type="PANTHER" id="PTHR14226">
    <property type="entry name" value="NEUROPATHY TARGET ESTERASE/SWISS CHEESE D.MELANOGASTER"/>
    <property type="match status" value="1"/>
</dbReference>
<dbReference type="SUPFAM" id="SSF52151">
    <property type="entry name" value="FabD/lysophospholipase-like"/>
    <property type="match status" value="1"/>
</dbReference>
<protein>
    <submittedName>
        <fullName evidence="7">Patatin-like phospholipase family protein</fullName>
    </submittedName>
</protein>
<feature type="short sequence motif" description="GXGXXG" evidence="4">
    <location>
        <begin position="54"/>
        <end position="59"/>
    </location>
</feature>
<evidence type="ECO:0000313" key="8">
    <source>
        <dbReference type="Proteomes" id="UP000442533"/>
    </source>
</evidence>
<dbReference type="Gene3D" id="3.40.1090.10">
    <property type="entry name" value="Cytosolic phospholipase A2 catalytic domain"/>
    <property type="match status" value="2"/>
</dbReference>
<dbReference type="AlphaFoldDB" id="A0A844H1Q2"/>
<dbReference type="PANTHER" id="PTHR14226:SF57">
    <property type="entry name" value="BLR7027 PROTEIN"/>
    <property type="match status" value="1"/>
</dbReference>
<name>A0A844H1Q2_9RHOB</name>
<feature type="short sequence motif" description="GXSXG" evidence="4">
    <location>
        <begin position="81"/>
        <end position="85"/>
    </location>
</feature>
<evidence type="ECO:0000256" key="4">
    <source>
        <dbReference type="PROSITE-ProRule" id="PRU01161"/>
    </source>
</evidence>
<dbReference type="PROSITE" id="PS51635">
    <property type="entry name" value="PNPLA"/>
    <property type="match status" value="1"/>
</dbReference>
<dbReference type="Proteomes" id="UP000442533">
    <property type="component" value="Unassembled WGS sequence"/>
</dbReference>
<evidence type="ECO:0000259" key="6">
    <source>
        <dbReference type="PROSITE" id="PS51635"/>
    </source>
</evidence>
<feature type="region of interest" description="Disordered" evidence="5">
    <location>
        <begin position="1"/>
        <end position="31"/>
    </location>
</feature>
<proteinExistence type="predicted"/>
<feature type="active site" description="Nucleophile" evidence="4">
    <location>
        <position position="83"/>
    </location>
</feature>
<evidence type="ECO:0000313" key="7">
    <source>
        <dbReference type="EMBL" id="MTH33181.1"/>
    </source>
</evidence>
<reference evidence="7 8" key="1">
    <citation type="submission" date="2019-11" db="EMBL/GenBank/DDBJ databases">
        <authorList>
            <person name="Dong K."/>
        </authorList>
    </citation>
    <scope>NUCLEOTIDE SEQUENCE [LARGE SCALE GENOMIC DNA]</scope>
    <source>
        <strain evidence="7 8">JCM 17370</strain>
    </source>
</reference>
<dbReference type="Pfam" id="PF01734">
    <property type="entry name" value="Patatin"/>
    <property type="match status" value="1"/>
</dbReference>
<dbReference type="CDD" id="cd07209">
    <property type="entry name" value="Pat_hypo_Ecoli_Z1214_like"/>
    <property type="match status" value="1"/>
</dbReference>
<feature type="short sequence motif" description="DGA/G" evidence="4">
    <location>
        <begin position="242"/>
        <end position="244"/>
    </location>
</feature>
<dbReference type="GO" id="GO:0016787">
    <property type="term" value="F:hydrolase activity"/>
    <property type="evidence" value="ECO:0007669"/>
    <property type="project" value="UniProtKB-UniRule"/>
</dbReference>